<dbReference type="Gene3D" id="3.40.50.1980">
    <property type="entry name" value="Nitrogenase molybdenum iron protein domain"/>
    <property type="match status" value="2"/>
</dbReference>
<dbReference type="Pfam" id="PF01497">
    <property type="entry name" value="Peripla_BP_2"/>
    <property type="match status" value="1"/>
</dbReference>
<dbReference type="eggNOG" id="COG0614">
    <property type="taxonomic scope" value="Bacteria"/>
</dbReference>
<dbReference type="InterPro" id="IPR050902">
    <property type="entry name" value="ABC_Transporter_SBP"/>
</dbReference>
<dbReference type="SUPFAM" id="SSF53807">
    <property type="entry name" value="Helical backbone' metal receptor"/>
    <property type="match status" value="1"/>
</dbReference>
<dbReference type="InterPro" id="IPR054828">
    <property type="entry name" value="Vit_B12_bind_prot"/>
</dbReference>
<accession>D9SL07</accession>
<gene>
    <name evidence="5" type="ordered locus">Clocel_3913</name>
</gene>
<reference evidence="5 6" key="1">
    <citation type="submission" date="2010-08" db="EMBL/GenBank/DDBJ databases">
        <title>Complete sequence of Clostridium cellulovorans 743B.</title>
        <authorList>
            <consortium name="US DOE Joint Genome Institute"/>
            <person name="Lucas S."/>
            <person name="Copeland A."/>
            <person name="Lapidus A."/>
            <person name="Cheng J.-F."/>
            <person name="Bruce D."/>
            <person name="Goodwin L."/>
            <person name="Pitluck S."/>
            <person name="Chertkov O."/>
            <person name="Detter J.C."/>
            <person name="Han C."/>
            <person name="Tapia R."/>
            <person name="Land M."/>
            <person name="Hauser L."/>
            <person name="Chang Y.-J."/>
            <person name="Jeffries C."/>
            <person name="Kyrpides N."/>
            <person name="Ivanova N."/>
            <person name="Mikhailova N."/>
            <person name="Hemme C.L."/>
            <person name="Woyke T."/>
        </authorList>
    </citation>
    <scope>NUCLEOTIDE SEQUENCE [LARGE SCALE GENOMIC DNA]</scope>
    <source>
        <strain evidence="6">ATCC 35296 / DSM 3052 / OCM 3 / 743B</strain>
    </source>
</reference>
<feature type="signal peptide" evidence="3">
    <location>
        <begin position="1"/>
        <end position="20"/>
    </location>
</feature>
<evidence type="ECO:0000256" key="3">
    <source>
        <dbReference type="SAM" id="SignalP"/>
    </source>
</evidence>
<protein>
    <submittedName>
        <fullName evidence="5">Periplasmic binding protein</fullName>
    </submittedName>
</protein>
<dbReference type="STRING" id="573061.Clocel_3913"/>
<comment type="similarity">
    <text evidence="1">Belongs to the bacterial solute-binding protein 8 family.</text>
</comment>
<dbReference type="RefSeq" id="WP_010073921.1">
    <property type="nucleotide sequence ID" value="NC_014393.1"/>
</dbReference>
<dbReference type="PANTHER" id="PTHR30535">
    <property type="entry name" value="VITAMIN B12-BINDING PROTEIN"/>
    <property type="match status" value="1"/>
</dbReference>
<keyword evidence="6" id="KW-1185">Reference proteome</keyword>
<dbReference type="PANTHER" id="PTHR30535:SF34">
    <property type="entry name" value="MOLYBDATE-BINDING PROTEIN MOLA"/>
    <property type="match status" value="1"/>
</dbReference>
<dbReference type="GO" id="GO:0071281">
    <property type="term" value="P:cellular response to iron ion"/>
    <property type="evidence" value="ECO:0007669"/>
    <property type="project" value="TreeGrafter"/>
</dbReference>
<evidence type="ECO:0000313" key="5">
    <source>
        <dbReference type="EMBL" id="ADL53579.1"/>
    </source>
</evidence>
<evidence type="ECO:0000313" key="6">
    <source>
        <dbReference type="Proteomes" id="UP000002730"/>
    </source>
</evidence>
<dbReference type="InterPro" id="IPR002491">
    <property type="entry name" value="ABC_transptr_periplasmic_BD"/>
</dbReference>
<dbReference type="EMBL" id="CP002160">
    <property type="protein sequence ID" value="ADL53579.1"/>
    <property type="molecule type" value="Genomic_DNA"/>
</dbReference>
<proteinExistence type="inferred from homology"/>
<evidence type="ECO:0000256" key="2">
    <source>
        <dbReference type="ARBA" id="ARBA00022729"/>
    </source>
</evidence>
<dbReference type="NCBIfam" id="NF038402">
    <property type="entry name" value="TroA_like"/>
    <property type="match status" value="1"/>
</dbReference>
<evidence type="ECO:0000259" key="4">
    <source>
        <dbReference type="PROSITE" id="PS50983"/>
    </source>
</evidence>
<dbReference type="PROSITE" id="PS50983">
    <property type="entry name" value="FE_B12_PBP"/>
    <property type="match status" value="1"/>
</dbReference>
<keyword evidence="2 3" id="KW-0732">Signal</keyword>
<organism evidence="5 6">
    <name type="scientific">Clostridium cellulovorans (strain ATCC 35296 / DSM 3052 / OCM 3 / 743B)</name>
    <dbReference type="NCBI Taxonomy" id="573061"/>
    <lineage>
        <taxon>Bacteria</taxon>
        <taxon>Bacillati</taxon>
        <taxon>Bacillota</taxon>
        <taxon>Clostridia</taxon>
        <taxon>Eubacteriales</taxon>
        <taxon>Clostridiaceae</taxon>
        <taxon>Clostridium</taxon>
    </lineage>
</organism>
<feature type="chain" id="PRO_5039514134" evidence="3">
    <location>
        <begin position="21"/>
        <end position="323"/>
    </location>
</feature>
<sequence length="323" mass="35151">MLKKKVLSLCVVLALTGILAGCNGGNKADNTNSKETVSASSGVSYPYDFKDDHDREITIKEEPKKVISLSPAITETIYALGEEDRLVGRSDSDDYPIEVTKIDSLGTVSEPNVEKIVSLNPDIVVVSSITKDEVVEKIQKLGINVVVIKEATSLEGVYDKISTVAALFNDKGDGEDLVEDMKEKVEDITEKVKDLDKPSVYYVVGYGEYGDYAATGDTFIGNIIERAGATNAASDGTNWSYSLEKLVQKNPDILVCTNKYDTKAGIKAANGYKELSAVKGEKLYEIDEDLLNRQGPRVVDGLEELAKIIHPEVFNKGVKVKVS</sequence>
<name>D9SL07_CLOC7</name>
<feature type="domain" description="Fe/B12 periplasmic-binding" evidence="4">
    <location>
        <begin position="65"/>
        <end position="313"/>
    </location>
</feature>
<dbReference type="OrthoDB" id="9816357at2"/>
<dbReference type="PROSITE" id="PS51257">
    <property type="entry name" value="PROKAR_LIPOPROTEIN"/>
    <property type="match status" value="1"/>
</dbReference>
<dbReference type="Proteomes" id="UP000002730">
    <property type="component" value="Chromosome"/>
</dbReference>
<dbReference type="KEGG" id="ccb:Clocel_3913"/>
<dbReference type="CDD" id="cd01143">
    <property type="entry name" value="YvrC"/>
    <property type="match status" value="1"/>
</dbReference>
<evidence type="ECO:0000256" key="1">
    <source>
        <dbReference type="ARBA" id="ARBA00008814"/>
    </source>
</evidence>
<dbReference type="AlphaFoldDB" id="D9SL07"/>
<dbReference type="HOGENOM" id="CLU_038034_2_5_9"/>